<evidence type="ECO:0000313" key="7">
    <source>
        <dbReference type="Proteomes" id="UP000481087"/>
    </source>
</evidence>
<dbReference type="Pfam" id="PF00355">
    <property type="entry name" value="Rieske"/>
    <property type="match status" value="1"/>
</dbReference>
<reference evidence="6 7" key="1">
    <citation type="submission" date="2019-12" db="EMBL/GenBank/DDBJ databases">
        <title>Paenibacillus sp. nov. sp. isolated from soil.</title>
        <authorList>
            <person name="Kim J."/>
            <person name="Jeong S.E."/>
            <person name="Jung H.S."/>
            <person name="Jeon C.O."/>
        </authorList>
    </citation>
    <scope>NUCLEOTIDE SEQUENCE [LARGE SCALE GENOMIC DNA]</scope>
    <source>
        <strain evidence="6 7">5J-6</strain>
    </source>
</reference>
<evidence type="ECO:0000259" key="5">
    <source>
        <dbReference type="PROSITE" id="PS51296"/>
    </source>
</evidence>
<dbReference type="GO" id="GO:0016705">
    <property type="term" value="F:oxidoreductase activity, acting on paired donors, with incorporation or reduction of molecular oxygen"/>
    <property type="evidence" value="ECO:0007669"/>
    <property type="project" value="UniProtKB-ARBA"/>
</dbReference>
<keyword evidence="1" id="KW-0001">2Fe-2S</keyword>
<comment type="caution">
    <text evidence="6">The sequence shown here is derived from an EMBL/GenBank/DDBJ whole genome shotgun (WGS) entry which is preliminary data.</text>
</comment>
<dbReference type="GO" id="GO:0046872">
    <property type="term" value="F:metal ion binding"/>
    <property type="evidence" value="ECO:0007669"/>
    <property type="project" value="UniProtKB-KW"/>
</dbReference>
<dbReference type="SUPFAM" id="SSF50022">
    <property type="entry name" value="ISP domain"/>
    <property type="match status" value="1"/>
</dbReference>
<evidence type="ECO:0000256" key="2">
    <source>
        <dbReference type="ARBA" id="ARBA00022723"/>
    </source>
</evidence>
<evidence type="ECO:0000256" key="3">
    <source>
        <dbReference type="ARBA" id="ARBA00023004"/>
    </source>
</evidence>
<proteinExistence type="predicted"/>
<gene>
    <name evidence="6" type="ORF">GQF01_33615</name>
</gene>
<dbReference type="AlphaFoldDB" id="A0A6L8VBM9"/>
<dbReference type="PROSITE" id="PS51296">
    <property type="entry name" value="RIESKE"/>
    <property type="match status" value="1"/>
</dbReference>
<evidence type="ECO:0000313" key="6">
    <source>
        <dbReference type="EMBL" id="MZQ87062.1"/>
    </source>
</evidence>
<dbReference type="PANTHER" id="PTHR21496:SF23">
    <property type="entry name" value="3-PHENYLPROPIONATE_CINNAMIC ACID DIOXYGENASE FERREDOXIN SUBUNIT"/>
    <property type="match status" value="1"/>
</dbReference>
<dbReference type="EMBL" id="WTUZ01000040">
    <property type="protein sequence ID" value="MZQ87062.1"/>
    <property type="molecule type" value="Genomic_DNA"/>
</dbReference>
<keyword evidence="3" id="KW-0408">Iron</keyword>
<dbReference type="RefSeq" id="WP_161411675.1">
    <property type="nucleotide sequence ID" value="NZ_WTUZ01000040.1"/>
</dbReference>
<evidence type="ECO:0000256" key="4">
    <source>
        <dbReference type="ARBA" id="ARBA00023014"/>
    </source>
</evidence>
<keyword evidence="4" id="KW-0411">Iron-sulfur</keyword>
<dbReference type="GO" id="GO:0004497">
    <property type="term" value="F:monooxygenase activity"/>
    <property type="evidence" value="ECO:0007669"/>
    <property type="project" value="UniProtKB-ARBA"/>
</dbReference>
<evidence type="ECO:0000256" key="1">
    <source>
        <dbReference type="ARBA" id="ARBA00022714"/>
    </source>
</evidence>
<protein>
    <submittedName>
        <fullName evidence="6">Rieske 2Fe-2S domain-containing protein</fullName>
    </submittedName>
</protein>
<dbReference type="InterPro" id="IPR017941">
    <property type="entry name" value="Rieske_2Fe-2S"/>
</dbReference>
<feature type="domain" description="Rieske" evidence="5">
    <location>
        <begin position="3"/>
        <end position="114"/>
    </location>
</feature>
<dbReference type="Proteomes" id="UP000481087">
    <property type="component" value="Unassembled WGS sequence"/>
</dbReference>
<name>A0A6L8VBM9_9BACL</name>
<dbReference type="PANTHER" id="PTHR21496">
    <property type="entry name" value="FERREDOXIN-RELATED"/>
    <property type="match status" value="1"/>
</dbReference>
<dbReference type="InterPro" id="IPR036922">
    <property type="entry name" value="Rieske_2Fe-2S_sf"/>
</dbReference>
<dbReference type="Gene3D" id="2.102.10.10">
    <property type="entry name" value="Rieske [2Fe-2S] iron-sulphur domain"/>
    <property type="match status" value="1"/>
</dbReference>
<keyword evidence="7" id="KW-1185">Reference proteome</keyword>
<organism evidence="6 7">
    <name type="scientific">Paenibacillus silvestris</name>
    <dbReference type="NCBI Taxonomy" id="2606219"/>
    <lineage>
        <taxon>Bacteria</taxon>
        <taxon>Bacillati</taxon>
        <taxon>Bacillota</taxon>
        <taxon>Bacilli</taxon>
        <taxon>Bacillales</taxon>
        <taxon>Paenibacillaceae</taxon>
        <taxon>Paenibacillus</taxon>
    </lineage>
</organism>
<sequence>MTVHYVLEADEVPEGGHAVVTIEGKSIGIYRINGAYYAINNYCPHQGAPMCAGLVSGTTLPSDVYEYEYGKKGEILRCPWHGWEFDIRTGKSLFSEKIWLKTFEVSVLDGKIGVDLQRK</sequence>
<dbReference type="GO" id="GO:0051537">
    <property type="term" value="F:2 iron, 2 sulfur cluster binding"/>
    <property type="evidence" value="ECO:0007669"/>
    <property type="project" value="UniProtKB-KW"/>
</dbReference>
<keyword evidence="2" id="KW-0479">Metal-binding</keyword>
<accession>A0A6L8VBM9</accession>